<reference evidence="6" key="4">
    <citation type="submission" date="2021-02" db="EMBL/GenBank/DDBJ databases">
        <title>Infant gut strain persistence is associated with maternal origin, phylogeny, and functional potential including surface adhesion and iron acquisition.</title>
        <authorList>
            <person name="Lou Y.C."/>
        </authorList>
    </citation>
    <scope>NUCLEOTIDE SEQUENCE</scope>
    <source>
        <strain evidence="6">L3_058_000G1_dasL3_058_000G1_concoct_72</strain>
    </source>
</reference>
<dbReference type="HAMAP" id="MF_00921">
    <property type="entry name" value="PDRP"/>
    <property type="match status" value="1"/>
</dbReference>
<sequence length="272" mass="30744">MENINLVVLSDSTGDTGDQIARAALAQFDITCENAKFHLFGHIRSIEHLNSTLQKCLEMDNIIIYYSLVEESLIDSLKKFCDMNNLISVDILTPSIVAIQRLTKRSPATNPGALRKLDEHYFRRIDAIEFAVRYDDGKDPRGVARADITIIGVSRTSKTPLSMYLANKHYKVCNIPLVPESPVPKELFEIEPKRVIGLTNSPDKLNKIRKERLKSMGLPTESTYSDLGRILDELDYAEKVMKKIGCPIINVSDRAIEETAEVIIRHLKKMND</sequence>
<dbReference type="EC" id="2.7.11.32" evidence="5"/>
<dbReference type="InterPro" id="IPR026565">
    <property type="entry name" value="PPDK_reg"/>
</dbReference>
<dbReference type="PANTHER" id="PTHR31756">
    <property type="entry name" value="PYRUVATE, PHOSPHATE DIKINASE REGULATORY PROTEIN 1, CHLOROPLASTIC"/>
    <property type="match status" value="1"/>
</dbReference>
<evidence type="ECO:0000256" key="5">
    <source>
        <dbReference type="HAMAP-Rule" id="MF_00921"/>
    </source>
</evidence>
<dbReference type="PANTHER" id="PTHR31756:SF3">
    <property type="entry name" value="PYRUVATE, PHOSPHATE DIKINASE REGULATORY PROTEIN 1, CHLOROPLASTIC"/>
    <property type="match status" value="1"/>
</dbReference>
<evidence type="ECO:0000256" key="3">
    <source>
        <dbReference type="ARBA" id="ARBA00022741"/>
    </source>
</evidence>
<name>A0A233VIV4_FINMA</name>
<evidence type="ECO:0000313" key="8">
    <source>
        <dbReference type="EMBL" id="OXZ32335.1"/>
    </source>
</evidence>
<dbReference type="GO" id="GO:0016776">
    <property type="term" value="F:phosphotransferase activity, phosphate group as acceptor"/>
    <property type="evidence" value="ECO:0007669"/>
    <property type="project" value="UniProtKB-UniRule"/>
</dbReference>
<dbReference type="EC" id="2.7.4.27" evidence="5"/>
<organism evidence="8 11">
    <name type="scientific">Finegoldia magna</name>
    <name type="common">Peptostreptococcus magnus</name>
    <dbReference type="NCBI Taxonomy" id="1260"/>
    <lineage>
        <taxon>Bacteria</taxon>
        <taxon>Bacillati</taxon>
        <taxon>Bacillota</taxon>
        <taxon>Tissierellia</taxon>
        <taxon>Tissierellales</taxon>
        <taxon>Peptoniphilaceae</taxon>
        <taxon>Finegoldia</taxon>
    </lineage>
</organism>
<feature type="binding site" evidence="5">
    <location>
        <begin position="152"/>
        <end position="159"/>
    </location>
    <ligand>
        <name>ADP</name>
        <dbReference type="ChEBI" id="CHEBI:456216"/>
    </ligand>
</feature>
<evidence type="ECO:0000313" key="11">
    <source>
        <dbReference type="Proteomes" id="UP000215546"/>
    </source>
</evidence>
<proteinExistence type="inferred from homology"/>
<keyword evidence="3 5" id="KW-0547">Nucleotide-binding</keyword>
<dbReference type="NCBIfam" id="NF003742">
    <property type="entry name" value="PRK05339.1"/>
    <property type="match status" value="1"/>
</dbReference>
<keyword evidence="1 5" id="KW-0723">Serine/threonine-protein kinase</keyword>
<dbReference type="GO" id="GO:0004674">
    <property type="term" value="F:protein serine/threonine kinase activity"/>
    <property type="evidence" value="ECO:0007669"/>
    <property type="project" value="UniProtKB-UniRule"/>
</dbReference>
<accession>A0A233VIV4</accession>
<keyword evidence="8" id="KW-0670">Pyruvate</keyword>
<dbReference type="Proteomes" id="UP000235723">
    <property type="component" value="Unassembled WGS sequence"/>
</dbReference>
<dbReference type="Proteomes" id="UP000215546">
    <property type="component" value="Unassembled WGS sequence"/>
</dbReference>
<evidence type="ECO:0000313" key="12">
    <source>
        <dbReference type="Proteomes" id="UP000235723"/>
    </source>
</evidence>
<comment type="catalytic activity">
    <reaction evidence="5">
        <text>N(tele)-phospho-L-histidyl/O-phospho-L-threonyl-[pyruvate, phosphate dikinase] + phosphate + H(+) = N(tele)-phospho-L-histidyl/L-threonyl-[pyruvate, phosphate dikinase] + diphosphate</text>
        <dbReference type="Rhea" id="RHEA:43696"/>
        <dbReference type="Rhea" id="RHEA-COMP:10650"/>
        <dbReference type="Rhea" id="RHEA-COMP:10651"/>
        <dbReference type="ChEBI" id="CHEBI:15378"/>
        <dbReference type="ChEBI" id="CHEBI:30013"/>
        <dbReference type="ChEBI" id="CHEBI:33019"/>
        <dbReference type="ChEBI" id="CHEBI:43474"/>
        <dbReference type="ChEBI" id="CHEBI:61977"/>
        <dbReference type="ChEBI" id="CHEBI:83586"/>
        <dbReference type="EC" id="2.7.4.27"/>
    </reaction>
</comment>
<reference evidence="10 11" key="2">
    <citation type="submission" date="2017-04" db="EMBL/GenBank/DDBJ databases">
        <title>Finegoldia magna isolated from orthopedic joint implant-associated infections.</title>
        <authorList>
            <person name="Bjorklund S."/>
            <person name="Bruggemann H."/>
            <person name="Jensen A."/>
            <person name="Hellmark B."/>
            <person name="Soderquist B."/>
        </authorList>
    </citation>
    <scope>NUCLEOTIDE SEQUENCE [LARGE SCALE GENOMIC DNA]</scope>
    <source>
        <strain evidence="11">12T273</strain>
        <strain evidence="10">CCUG 54800</strain>
    </source>
</reference>
<evidence type="ECO:0000313" key="6">
    <source>
        <dbReference type="EMBL" id="MBS5964145.1"/>
    </source>
</evidence>
<dbReference type="EMBL" id="NDYC01000019">
    <property type="protein sequence ID" value="OXZ27592.1"/>
    <property type="molecule type" value="Genomic_DNA"/>
</dbReference>
<dbReference type="GO" id="GO:0005524">
    <property type="term" value="F:ATP binding"/>
    <property type="evidence" value="ECO:0007669"/>
    <property type="project" value="InterPro"/>
</dbReference>
<comment type="catalytic activity">
    <reaction evidence="5">
        <text>N(tele)-phospho-L-histidyl/L-threonyl-[pyruvate, phosphate dikinase] + ADP = N(tele)-phospho-L-histidyl/O-phospho-L-threonyl-[pyruvate, phosphate dikinase] + AMP + H(+)</text>
        <dbReference type="Rhea" id="RHEA:43692"/>
        <dbReference type="Rhea" id="RHEA-COMP:10650"/>
        <dbReference type="Rhea" id="RHEA-COMP:10651"/>
        <dbReference type="ChEBI" id="CHEBI:15378"/>
        <dbReference type="ChEBI" id="CHEBI:30013"/>
        <dbReference type="ChEBI" id="CHEBI:61977"/>
        <dbReference type="ChEBI" id="CHEBI:83586"/>
        <dbReference type="ChEBI" id="CHEBI:456215"/>
        <dbReference type="ChEBI" id="CHEBI:456216"/>
        <dbReference type="EC" id="2.7.11.32"/>
    </reaction>
</comment>
<comment type="similarity">
    <text evidence="5">Belongs to the pyruvate, phosphate/water dikinase regulatory protein family. PDRP subfamily.</text>
</comment>
<dbReference type="EMBL" id="JAHAIK010000001">
    <property type="protein sequence ID" value="MBS5964145.1"/>
    <property type="molecule type" value="Genomic_DNA"/>
</dbReference>
<gene>
    <name evidence="7" type="ORF">B9N49_04500</name>
    <name evidence="8" type="ORF">B9N55_05825</name>
    <name evidence="9" type="ORF">CJ208_00015</name>
    <name evidence="6" type="ORF">KIA07_00555</name>
</gene>
<evidence type="ECO:0000313" key="9">
    <source>
        <dbReference type="EMBL" id="PMC60806.1"/>
    </source>
</evidence>
<dbReference type="InterPro" id="IPR005177">
    <property type="entry name" value="Kinase-pyrophosphorylase"/>
</dbReference>
<evidence type="ECO:0000313" key="10">
    <source>
        <dbReference type="Proteomes" id="UP000215413"/>
    </source>
</evidence>
<comment type="function">
    <text evidence="5">Bifunctional serine/threonine kinase and phosphorylase involved in the regulation of the pyruvate, phosphate dikinase (PPDK) by catalyzing its phosphorylation/dephosphorylation.</text>
</comment>
<evidence type="ECO:0000256" key="2">
    <source>
        <dbReference type="ARBA" id="ARBA00022679"/>
    </source>
</evidence>
<dbReference type="GO" id="GO:0043531">
    <property type="term" value="F:ADP binding"/>
    <property type="evidence" value="ECO:0007669"/>
    <property type="project" value="UniProtKB-UniRule"/>
</dbReference>
<reference evidence="9 12" key="3">
    <citation type="submission" date="2017-09" db="EMBL/GenBank/DDBJ databases">
        <title>Bacterial strain isolated from the female urinary microbiota.</title>
        <authorList>
            <person name="Thomas-White K."/>
            <person name="Kumar N."/>
            <person name="Forster S."/>
            <person name="Putonti C."/>
            <person name="Lawley T."/>
            <person name="Wolfe A.J."/>
        </authorList>
    </citation>
    <scope>NUCLEOTIDE SEQUENCE [LARGE SCALE GENOMIC DNA]</scope>
    <source>
        <strain evidence="9 12">UMB0115</strain>
    </source>
</reference>
<dbReference type="EMBL" id="PNHD01000001">
    <property type="protein sequence ID" value="PMC60806.1"/>
    <property type="molecule type" value="Genomic_DNA"/>
</dbReference>
<dbReference type="AlphaFoldDB" id="A0A233VIV4"/>
<evidence type="ECO:0000313" key="7">
    <source>
        <dbReference type="EMBL" id="OXZ27592.1"/>
    </source>
</evidence>
<evidence type="ECO:0000256" key="1">
    <source>
        <dbReference type="ARBA" id="ARBA00022527"/>
    </source>
</evidence>
<reference evidence="8" key="1">
    <citation type="journal article" date="2017" name="J. Clin. Microbiol.">
        <title>Finegoldia magna Isolated from Orthopedic Joint Implant-Associated Infections.</title>
        <authorList>
            <person name="Soderquist B."/>
            <person name="Bjorklund S."/>
            <person name="Hellmark B."/>
            <person name="Jensen A."/>
            <person name="Bruggemann H."/>
        </authorList>
    </citation>
    <scope>NUCLEOTIDE SEQUENCE</scope>
    <source>
        <strain evidence="8">12T273</strain>
        <strain evidence="7">CCUG 54800</strain>
    </source>
</reference>
<dbReference type="Proteomes" id="UP000730862">
    <property type="component" value="Unassembled WGS sequence"/>
</dbReference>
<dbReference type="EMBL" id="NDYE01000012">
    <property type="protein sequence ID" value="OXZ32335.1"/>
    <property type="molecule type" value="Genomic_DNA"/>
</dbReference>
<comment type="caution">
    <text evidence="8">The sequence shown here is derived from an EMBL/GenBank/DDBJ whole genome shotgun (WGS) entry which is preliminary data.</text>
</comment>
<protein>
    <recommendedName>
        <fullName evidence="5">Putative pyruvate, phosphate dikinase regulatory protein</fullName>
        <shortName evidence="5">PPDK regulatory protein</shortName>
        <ecNumber evidence="5">2.7.11.32</ecNumber>
        <ecNumber evidence="5">2.7.4.27</ecNumber>
    </recommendedName>
</protein>
<keyword evidence="2 5" id="KW-0808">Transferase</keyword>
<evidence type="ECO:0000256" key="4">
    <source>
        <dbReference type="ARBA" id="ARBA00022777"/>
    </source>
</evidence>
<dbReference type="Proteomes" id="UP000215413">
    <property type="component" value="Unassembled WGS sequence"/>
</dbReference>
<dbReference type="Pfam" id="PF03618">
    <property type="entry name" value="Kinase-PPPase"/>
    <property type="match status" value="1"/>
</dbReference>
<keyword evidence="4 5" id="KW-0418">Kinase</keyword>
<dbReference type="RefSeq" id="WP_094205708.1">
    <property type="nucleotide sequence ID" value="NZ_AP031486.1"/>
</dbReference>